<dbReference type="AlphaFoldDB" id="A1ZUG7"/>
<dbReference type="InterPro" id="IPR036761">
    <property type="entry name" value="TTHA0802/YceI-like_sf"/>
</dbReference>
<feature type="domain" description="Lipid/polyisoprenoid-binding YceI-like" evidence="1">
    <location>
        <begin position="6"/>
        <end position="175"/>
    </location>
</feature>
<evidence type="ECO:0000259" key="1">
    <source>
        <dbReference type="SMART" id="SM00867"/>
    </source>
</evidence>
<comment type="caution">
    <text evidence="2">The sequence shown here is derived from an EMBL/GenBank/DDBJ whole genome shotgun (WGS) entry which is preliminary data.</text>
</comment>
<dbReference type="RefSeq" id="WP_002701781.1">
    <property type="nucleotide sequence ID" value="NZ_AAWS01000040.1"/>
</dbReference>
<keyword evidence="3" id="KW-1185">Reference proteome</keyword>
<dbReference type="SMART" id="SM00867">
    <property type="entry name" value="YceI"/>
    <property type="match status" value="1"/>
</dbReference>
<evidence type="ECO:0000313" key="3">
    <source>
        <dbReference type="Proteomes" id="UP000004095"/>
    </source>
</evidence>
<dbReference type="eggNOG" id="COG2353">
    <property type="taxonomic scope" value="Bacteria"/>
</dbReference>
<dbReference type="Gene3D" id="2.40.128.110">
    <property type="entry name" value="Lipid/polyisoprenoid-binding, YceI-like"/>
    <property type="match status" value="1"/>
</dbReference>
<accession>A1ZUG7</accession>
<protein>
    <submittedName>
        <fullName evidence="2">YceI like family protein</fullName>
    </submittedName>
</protein>
<sequence>MANTGNWAIDPMHSEIQFKVKHLVISTVTGSFQKFDGKIVVNNEDFSDSQVSFSADIDSIVTNNKQRDEHLKSDDFFSAEKFPKLTFESTSFTKIDDENYRLTGNLTIRDVTKEVHLDVEYGGVAEDFYGNVKSGFTLLGKLSRKEFGLQWNGITEAGKVVVGDTIKLIASVQFAKVKQEVEA</sequence>
<gene>
    <name evidence="2" type="ORF">M23134_07135</name>
</gene>
<reference evidence="2 3" key="1">
    <citation type="submission" date="2007-01" db="EMBL/GenBank/DDBJ databases">
        <authorList>
            <person name="Haygood M."/>
            <person name="Podell S."/>
            <person name="Anderson C."/>
            <person name="Hopkinson B."/>
            <person name="Roe K."/>
            <person name="Barbeau K."/>
            <person name="Gaasterland T."/>
            <person name="Ferriera S."/>
            <person name="Johnson J."/>
            <person name="Kravitz S."/>
            <person name="Beeson K."/>
            <person name="Sutton G."/>
            <person name="Rogers Y.-H."/>
            <person name="Friedman R."/>
            <person name="Frazier M."/>
            <person name="Venter J.C."/>
        </authorList>
    </citation>
    <scope>NUCLEOTIDE SEQUENCE [LARGE SCALE GENOMIC DNA]</scope>
    <source>
        <strain evidence="2 3">ATCC 23134</strain>
    </source>
</reference>
<dbReference type="InterPro" id="IPR007372">
    <property type="entry name" value="Lipid/polyisoprenoid-bd_YceI"/>
</dbReference>
<dbReference type="EMBL" id="AAWS01000040">
    <property type="protein sequence ID" value="EAY25986.1"/>
    <property type="molecule type" value="Genomic_DNA"/>
</dbReference>
<proteinExistence type="predicted"/>
<evidence type="ECO:0000313" key="2">
    <source>
        <dbReference type="EMBL" id="EAY25986.1"/>
    </source>
</evidence>
<dbReference type="PANTHER" id="PTHR34406">
    <property type="entry name" value="PROTEIN YCEI"/>
    <property type="match status" value="1"/>
</dbReference>
<organism evidence="2 3">
    <name type="scientific">Microscilla marina ATCC 23134</name>
    <dbReference type="NCBI Taxonomy" id="313606"/>
    <lineage>
        <taxon>Bacteria</taxon>
        <taxon>Pseudomonadati</taxon>
        <taxon>Bacteroidota</taxon>
        <taxon>Cytophagia</taxon>
        <taxon>Cytophagales</taxon>
        <taxon>Microscillaceae</taxon>
        <taxon>Microscilla</taxon>
    </lineage>
</organism>
<dbReference type="Pfam" id="PF04264">
    <property type="entry name" value="YceI"/>
    <property type="match status" value="1"/>
</dbReference>
<name>A1ZUG7_MICM2</name>
<dbReference type="Proteomes" id="UP000004095">
    <property type="component" value="Unassembled WGS sequence"/>
</dbReference>
<dbReference type="OrthoDB" id="9811006at2"/>
<dbReference type="PANTHER" id="PTHR34406:SF1">
    <property type="entry name" value="PROTEIN YCEI"/>
    <property type="match status" value="1"/>
</dbReference>
<dbReference type="SUPFAM" id="SSF101874">
    <property type="entry name" value="YceI-like"/>
    <property type="match status" value="1"/>
</dbReference>